<evidence type="ECO:0000313" key="1">
    <source>
        <dbReference type="EMBL" id="AZE29042.1"/>
    </source>
</evidence>
<dbReference type="EMBL" id="CP027750">
    <property type="protein sequence ID" value="AZE29042.1"/>
    <property type="molecule type" value="Genomic_DNA"/>
</dbReference>
<dbReference type="Proteomes" id="UP000280455">
    <property type="component" value="Chromosome"/>
</dbReference>
<accession>A0AAD1E5G1</accession>
<name>A0AAD1E5G1_9PSED</name>
<organism evidence="1 2">
    <name type="scientific">Pseudomonas chlororaphis subsp. aureofaciens</name>
    <dbReference type="NCBI Taxonomy" id="587851"/>
    <lineage>
        <taxon>Bacteria</taxon>
        <taxon>Pseudomonadati</taxon>
        <taxon>Pseudomonadota</taxon>
        <taxon>Gammaproteobacteria</taxon>
        <taxon>Pseudomonadales</taxon>
        <taxon>Pseudomonadaceae</taxon>
        <taxon>Pseudomonas</taxon>
    </lineage>
</organism>
<sequence>MFHVPDSFFCGRKSDLVRWPVVRHKRRPVKVKHAARSATELAPCGWRESNPRPRCPVVPPAFAGSIGAGQACGQRQENRHIALPTELQPCGWRDSNPRHLVVPVAFAAIPLGREKNLRRQGSMKPCTRVLTVELRRLSRHRRDSNPHHESGM</sequence>
<evidence type="ECO:0000313" key="2">
    <source>
        <dbReference type="Proteomes" id="UP000280455"/>
    </source>
</evidence>
<dbReference type="AlphaFoldDB" id="A0AAD1E5G1"/>
<reference evidence="1 2" key="1">
    <citation type="submission" date="2018-03" db="EMBL/GenBank/DDBJ databases">
        <title>Diversity of phytobeneficial traits revealed by whole-genome analysis of worldwide-isolated phenazine-producing Pseudomonas spp.</title>
        <authorList>
            <person name="Biessy A."/>
            <person name="Novinscak A."/>
            <person name="Blom J."/>
            <person name="Leger G."/>
            <person name="Thomashow L.S."/>
            <person name="Cazorla F.M."/>
            <person name="Josic D."/>
            <person name="Filion M."/>
        </authorList>
    </citation>
    <scope>NUCLEOTIDE SEQUENCE [LARGE SCALE GENOMIC DNA]</scope>
    <source>
        <strain evidence="1 2">ChPhzS24</strain>
    </source>
</reference>
<protein>
    <submittedName>
        <fullName evidence="1">Uncharacterized protein</fullName>
    </submittedName>
</protein>
<gene>
    <name evidence="1" type="ORF">C4K07_2257</name>
</gene>
<proteinExistence type="predicted"/>